<keyword evidence="3" id="KW-1185">Reference proteome</keyword>
<reference evidence="2" key="1">
    <citation type="journal article" date="2023" name="Science">
        <title>Elucidation of the pathway for biosynthesis of saponin adjuvants from the soapbark tree.</title>
        <authorList>
            <person name="Reed J."/>
            <person name="Orme A."/>
            <person name="El-Demerdash A."/>
            <person name="Owen C."/>
            <person name="Martin L.B.B."/>
            <person name="Misra R.C."/>
            <person name="Kikuchi S."/>
            <person name="Rejzek M."/>
            <person name="Martin A.C."/>
            <person name="Harkess A."/>
            <person name="Leebens-Mack J."/>
            <person name="Louveau T."/>
            <person name="Stephenson M.J."/>
            <person name="Osbourn A."/>
        </authorList>
    </citation>
    <scope>NUCLEOTIDE SEQUENCE</scope>
    <source>
        <strain evidence="2">S10</strain>
    </source>
</reference>
<keyword evidence="1" id="KW-0813">Transport</keyword>
<dbReference type="InterPro" id="IPR027417">
    <property type="entry name" value="P-loop_NTPase"/>
</dbReference>
<dbReference type="Proteomes" id="UP001163823">
    <property type="component" value="Chromosome 3"/>
</dbReference>
<dbReference type="Gene3D" id="3.40.50.300">
    <property type="entry name" value="P-loop containing nucleotide triphosphate hydrolases"/>
    <property type="match status" value="1"/>
</dbReference>
<gene>
    <name evidence="2" type="ORF">O6P43_007384</name>
</gene>
<comment type="caution">
    <text evidence="2">The sequence shown here is derived from an EMBL/GenBank/DDBJ whole genome shotgun (WGS) entry which is preliminary data.</text>
</comment>
<evidence type="ECO:0000313" key="2">
    <source>
        <dbReference type="EMBL" id="KAJ7977815.1"/>
    </source>
</evidence>
<proteinExistence type="predicted"/>
<accession>A0AAD7VJH0</accession>
<dbReference type="EMBL" id="JARAOO010000003">
    <property type="protein sequence ID" value="KAJ7977815.1"/>
    <property type="molecule type" value="Genomic_DNA"/>
</dbReference>
<evidence type="ECO:0000256" key="1">
    <source>
        <dbReference type="ARBA" id="ARBA00022448"/>
    </source>
</evidence>
<organism evidence="2 3">
    <name type="scientific">Quillaja saponaria</name>
    <name type="common">Soap bark tree</name>
    <dbReference type="NCBI Taxonomy" id="32244"/>
    <lineage>
        <taxon>Eukaryota</taxon>
        <taxon>Viridiplantae</taxon>
        <taxon>Streptophyta</taxon>
        <taxon>Embryophyta</taxon>
        <taxon>Tracheophyta</taxon>
        <taxon>Spermatophyta</taxon>
        <taxon>Magnoliopsida</taxon>
        <taxon>eudicotyledons</taxon>
        <taxon>Gunneridae</taxon>
        <taxon>Pentapetalae</taxon>
        <taxon>rosids</taxon>
        <taxon>fabids</taxon>
        <taxon>Fabales</taxon>
        <taxon>Quillajaceae</taxon>
        <taxon>Quillaja</taxon>
    </lineage>
</organism>
<dbReference type="PANTHER" id="PTHR19241">
    <property type="entry name" value="ATP-BINDING CASSETTE TRANSPORTER"/>
    <property type="match status" value="1"/>
</dbReference>
<protein>
    <submittedName>
        <fullName evidence="2">Pleiotropic drug resistance transporter</fullName>
    </submittedName>
</protein>
<evidence type="ECO:0000313" key="3">
    <source>
        <dbReference type="Proteomes" id="UP001163823"/>
    </source>
</evidence>
<name>A0AAD7VJH0_QUISA</name>
<dbReference type="KEGG" id="qsa:O6P43_007384"/>
<sequence>MTVKETLDFSARCQGIGNREELLMEVSEREKKGRIVPDPDIDTYMKAISVKGLKRTLQTDYILKVLGLDMCADTMVGDVTRRGISRGQNKRLTTGEMIIGPSKALFMDEITNGLDNSTAFQIVACLRQLVHLADGTALISLLQPAPEIFDLFDDLILMSEGKVVYHGPREDVIVFFEDCGFKCPKEKQSLTSSWRLSPKMINNSIGTTVDYLQLFFNQYVL</sequence>
<dbReference type="SUPFAM" id="SSF52540">
    <property type="entry name" value="P-loop containing nucleoside triphosphate hydrolases"/>
    <property type="match status" value="1"/>
</dbReference>
<dbReference type="AlphaFoldDB" id="A0AAD7VJH0"/>